<dbReference type="KEGG" id="bda:FSZ17_12470"/>
<organism evidence="1 2">
    <name type="scientific">Cytobacillus dafuensis</name>
    <name type="common">Bacillus dafuensis</name>
    <dbReference type="NCBI Taxonomy" id="1742359"/>
    <lineage>
        <taxon>Bacteria</taxon>
        <taxon>Bacillati</taxon>
        <taxon>Bacillota</taxon>
        <taxon>Bacilli</taxon>
        <taxon>Bacillales</taxon>
        <taxon>Bacillaceae</taxon>
        <taxon>Cytobacillus</taxon>
    </lineage>
</organism>
<reference evidence="2" key="1">
    <citation type="submission" date="2019-08" db="EMBL/GenBank/DDBJ databases">
        <authorList>
            <person name="Zheng X."/>
        </authorList>
    </citation>
    <scope>NUCLEOTIDE SEQUENCE [LARGE SCALE GENOMIC DNA]</scope>
    <source>
        <strain evidence="2">FJAT-25496</strain>
    </source>
</reference>
<dbReference type="RefSeq" id="WP_057776415.1">
    <property type="nucleotide sequence ID" value="NZ_CP042593.1"/>
</dbReference>
<dbReference type="OrthoDB" id="2932589at2"/>
<gene>
    <name evidence="1" type="ORF">FSZ17_12470</name>
</gene>
<evidence type="ECO:0000313" key="1">
    <source>
        <dbReference type="EMBL" id="QED47993.1"/>
    </source>
</evidence>
<protein>
    <submittedName>
        <fullName evidence="1">Uncharacterized protein</fullName>
    </submittedName>
</protein>
<sequence>MKKLIFISVLLLLILYGFKGYKEKTFDPSKLKIINTAWDEQGDETYIKYEASSVKDGIAALPFKIKLPKTIPFKTDGYKPTIIEDLENDGKKLMVTFSANSKEAIQDHPIILKIRAYNFNIYPTQIL</sequence>
<keyword evidence="2" id="KW-1185">Reference proteome</keyword>
<evidence type="ECO:0000313" key="2">
    <source>
        <dbReference type="Proteomes" id="UP000321555"/>
    </source>
</evidence>
<accession>A0A5B8Z725</accession>
<name>A0A5B8Z725_CYTDA</name>
<dbReference type="AlphaFoldDB" id="A0A5B8Z725"/>
<dbReference type="EMBL" id="CP042593">
    <property type="protein sequence ID" value="QED47993.1"/>
    <property type="molecule type" value="Genomic_DNA"/>
</dbReference>
<dbReference type="Proteomes" id="UP000321555">
    <property type="component" value="Chromosome"/>
</dbReference>
<proteinExistence type="predicted"/>